<keyword evidence="1" id="KW-1133">Transmembrane helix</keyword>
<dbReference type="PROSITE" id="PS51257">
    <property type="entry name" value="PROKAR_LIPOPROTEIN"/>
    <property type="match status" value="1"/>
</dbReference>
<dbReference type="EMBL" id="DTLI01000138">
    <property type="protein sequence ID" value="HHS52288.1"/>
    <property type="molecule type" value="Genomic_DNA"/>
</dbReference>
<keyword evidence="1" id="KW-0812">Transmembrane</keyword>
<protein>
    <submittedName>
        <fullName evidence="2">Uncharacterized protein</fullName>
    </submittedName>
</protein>
<sequence>MPNFKFLMLNNIINRLGIWILAFGILIVLLAACGRLPPEKFWSGDGEDSTSIKSLIVYYDTSAEWKNFLSRMDFAQDIDTIKYSVGRVFPNSEVASLEFRIKQAYGPARLRIALTEKKTDTNIVFVYDTTATVELITKFKGVARVDCEQARRYLKDTVVAVTEVPIFQDDMTNFPLGWTTGGTGGPWTKIEDSTRSKSKPYSVKCTPYANYEDNQNNWMARSVDLANYEFPKVTFSVWRNLRTGDSIYFEFYDTIWNVGWVASGIDTTFKAVTVSIPKTATTIRFRFYSDVSETTEGVYLDDISLTAANVTDTLMLFGDWAKKEFLHDSVIRGETVLVYDSVAPGKDSIVMVKEFEGRVWRSLHFEPEVKSSSPRIWRLIRVSGGASTRIPDNEDDAPYNYRTIVKEKNKVKADTILNRPDTIHYGIHRLYKFPDSIYSYGASQDSLEISQIYPILNPQDTALYFAYCDKFYSLVSFGSGARLKLTQGIYPSGINFLSFIICPRQSLIYKKSPFKLRVWQIPIKLQ</sequence>
<proteinExistence type="predicted"/>
<reference evidence="2" key="1">
    <citation type="journal article" date="2020" name="mSystems">
        <title>Genome- and Community-Level Interaction Insights into Carbon Utilization and Element Cycling Functions of Hydrothermarchaeota in Hydrothermal Sediment.</title>
        <authorList>
            <person name="Zhou Z."/>
            <person name="Liu Y."/>
            <person name="Xu W."/>
            <person name="Pan J."/>
            <person name="Luo Z.H."/>
            <person name="Li M."/>
        </authorList>
    </citation>
    <scope>NUCLEOTIDE SEQUENCE [LARGE SCALE GENOMIC DNA]</scope>
    <source>
        <strain evidence="2">SpSt-876</strain>
    </source>
</reference>
<evidence type="ECO:0000256" key="1">
    <source>
        <dbReference type="SAM" id="Phobius"/>
    </source>
</evidence>
<keyword evidence="1" id="KW-0472">Membrane</keyword>
<evidence type="ECO:0000313" key="2">
    <source>
        <dbReference type="EMBL" id="HHS52288.1"/>
    </source>
</evidence>
<name>A0A7C6A998_UNCW3</name>
<gene>
    <name evidence="2" type="ORF">ENW73_05415</name>
</gene>
<organism evidence="2">
    <name type="scientific">candidate division WOR-3 bacterium</name>
    <dbReference type="NCBI Taxonomy" id="2052148"/>
    <lineage>
        <taxon>Bacteria</taxon>
        <taxon>Bacteria division WOR-3</taxon>
    </lineage>
</organism>
<feature type="transmembrane region" description="Helical" evidence="1">
    <location>
        <begin position="12"/>
        <end position="32"/>
    </location>
</feature>
<accession>A0A7C6A998</accession>
<dbReference type="AlphaFoldDB" id="A0A7C6A998"/>
<comment type="caution">
    <text evidence="2">The sequence shown here is derived from an EMBL/GenBank/DDBJ whole genome shotgun (WGS) entry which is preliminary data.</text>
</comment>